<keyword evidence="1" id="KW-0812">Transmembrane</keyword>
<keyword evidence="1" id="KW-0472">Membrane</keyword>
<dbReference type="RefSeq" id="WP_216505349.1">
    <property type="nucleotide sequence ID" value="NZ_JAHMHJ010000001.1"/>
</dbReference>
<reference evidence="2" key="1">
    <citation type="submission" date="2021-06" db="EMBL/GenBank/DDBJ databases">
        <title>Novel Mycoplasma species detected in California sea lions (Zalophus californianus) from the USA.</title>
        <authorList>
            <person name="Volokhov D.V."/>
            <person name="Furtak V.A."/>
            <person name="Zagorodnyaya T.A."/>
        </authorList>
    </citation>
    <scope>NUCLEOTIDE SEQUENCE [LARGE SCALE GENOMIC DNA]</scope>
    <source>
        <strain evidence="2">CSL 4779</strain>
    </source>
</reference>
<keyword evidence="1" id="KW-1133">Transmembrane helix</keyword>
<keyword evidence="3" id="KW-1185">Reference proteome</keyword>
<gene>
    <name evidence="2" type="ORF">KQ878_01505</name>
</gene>
<evidence type="ECO:0000313" key="2">
    <source>
        <dbReference type="EMBL" id="MBU4693557.1"/>
    </source>
</evidence>
<evidence type="ECO:0000256" key="1">
    <source>
        <dbReference type="SAM" id="Phobius"/>
    </source>
</evidence>
<proteinExistence type="predicted"/>
<protein>
    <submittedName>
        <fullName evidence="2">Uncharacterized protein</fullName>
    </submittedName>
</protein>
<name>A0ABS6DRD3_9MOLU</name>
<accession>A0ABS6DRD3</accession>
<dbReference type="EMBL" id="JAHMHK010000001">
    <property type="protein sequence ID" value="MBU4693557.1"/>
    <property type="molecule type" value="Genomic_DNA"/>
</dbReference>
<organism evidence="2 3">
    <name type="scientific">Mycoplasma zalophidermidis</name>
    <dbReference type="NCBI Taxonomy" id="398174"/>
    <lineage>
        <taxon>Bacteria</taxon>
        <taxon>Bacillati</taxon>
        <taxon>Mycoplasmatota</taxon>
        <taxon>Mollicutes</taxon>
        <taxon>Mycoplasmataceae</taxon>
        <taxon>Mycoplasma</taxon>
    </lineage>
</organism>
<dbReference type="NCBIfam" id="NF045957">
    <property type="entry name" value="MHO_1590_dom"/>
    <property type="match status" value="1"/>
</dbReference>
<evidence type="ECO:0000313" key="3">
    <source>
        <dbReference type="Proteomes" id="UP000812267"/>
    </source>
</evidence>
<comment type="caution">
    <text evidence="2">The sequence shown here is derived from an EMBL/GenBank/DDBJ whole genome shotgun (WGS) entry which is preliminary data.</text>
</comment>
<dbReference type="Proteomes" id="UP000812267">
    <property type="component" value="Unassembled WGS sequence"/>
</dbReference>
<sequence>MIKKKIWIPILCVAAAVSVITPIFVLSAKKSRSVTEEKAKSPLLNKTEVFPDLDKSVVYQFIRYEKENVKFDLSVIPVVFKNVMSNIQVNPDRTKFGYEIITDSLIKLNFKVYSGNEIYTKCYTLKADM</sequence>
<feature type="transmembrane region" description="Helical" evidence="1">
    <location>
        <begin position="6"/>
        <end position="28"/>
    </location>
</feature>